<dbReference type="InterPro" id="IPR012967">
    <property type="entry name" value="COMT_dimerisation"/>
</dbReference>
<keyword evidence="10" id="KW-1185">Reference proteome</keyword>
<feature type="domain" description="O-methyltransferase dimerisation" evidence="8">
    <location>
        <begin position="24"/>
        <end position="119"/>
    </location>
</feature>
<reference evidence="9 10" key="1">
    <citation type="journal article" date="2009" name="Nature">
        <title>The Sorghum bicolor genome and the diversification of grasses.</title>
        <authorList>
            <person name="Paterson A.H."/>
            <person name="Bowers J.E."/>
            <person name="Bruggmann R."/>
            <person name="Dubchak I."/>
            <person name="Grimwood J."/>
            <person name="Gundlach H."/>
            <person name="Haberer G."/>
            <person name="Hellsten U."/>
            <person name="Mitros T."/>
            <person name="Poliakov A."/>
            <person name="Schmutz J."/>
            <person name="Spannagl M."/>
            <person name="Tang H."/>
            <person name="Wang X."/>
            <person name="Wicker T."/>
            <person name="Bharti A.K."/>
            <person name="Chapman J."/>
            <person name="Feltus F.A."/>
            <person name="Gowik U."/>
            <person name="Grigoriev I.V."/>
            <person name="Lyons E."/>
            <person name="Maher C.A."/>
            <person name="Martis M."/>
            <person name="Narechania A."/>
            <person name="Otillar R.P."/>
            <person name="Penning B.W."/>
            <person name="Salamov A.A."/>
            <person name="Wang Y."/>
            <person name="Zhang L."/>
            <person name="Carpita N.C."/>
            <person name="Freeling M."/>
            <person name="Gingle A.R."/>
            <person name="Hash C.T."/>
            <person name="Keller B."/>
            <person name="Klein P."/>
            <person name="Kresovich S."/>
            <person name="McCann M.C."/>
            <person name="Ming R."/>
            <person name="Peterson D.G."/>
            <person name="Mehboob-ur-Rahman"/>
            <person name="Ware D."/>
            <person name="Westhoff P."/>
            <person name="Mayer K.F."/>
            <person name="Messing J."/>
            <person name="Rokhsar D.S."/>
        </authorList>
    </citation>
    <scope>NUCLEOTIDE SEQUENCE [LARGE SCALE GENOMIC DNA]</scope>
    <source>
        <strain evidence="10">cv. BTx623</strain>
    </source>
</reference>
<proteinExistence type="inferred from homology"/>
<dbReference type="HOGENOM" id="CLU_005533_7_0_1"/>
<dbReference type="InterPro" id="IPR001077">
    <property type="entry name" value="COMT_C"/>
</dbReference>
<feature type="domain" description="O-methyltransferase C-terminal" evidence="7">
    <location>
        <begin position="142"/>
        <end position="353"/>
    </location>
</feature>
<dbReference type="GO" id="GO:0017096">
    <property type="term" value="F:acetylserotonin O-methyltransferase activity"/>
    <property type="evidence" value="ECO:0007669"/>
    <property type="project" value="UniProtKB-ARBA"/>
</dbReference>
<dbReference type="InterPro" id="IPR029063">
    <property type="entry name" value="SAM-dependent_MTases_sf"/>
</dbReference>
<reference evidence="10" key="2">
    <citation type="journal article" date="2018" name="Plant J.">
        <title>The Sorghum bicolor reference genome: improved assembly, gene annotations, a transcriptome atlas, and signatures of genome organization.</title>
        <authorList>
            <person name="McCormick R.F."/>
            <person name="Truong S.K."/>
            <person name="Sreedasyam A."/>
            <person name="Jenkins J."/>
            <person name="Shu S."/>
            <person name="Sims D."/>
            <person name="Kennedy M."/>
            <person name="Amirebrahimi M."/>
            <person name="Weers B.D."/>
            <person name="McKinley B."/>
            <person name="Mattison A."/>
            <person name="Morishige D.T."/>
            <person name="Grimwood J."/>
            <person name="Schmutz J."/>
            <person name="Mullet J.E."/>
        </authorList>
    </citation>
    <scope>NUCLEOTIDE SEQUENCE [LARGE SCALE GENOMIC DNA]</scope>
    <source>
        <strain evidence="10">cv. BTx623</strain>
    </source>
</reference>
<dbReference type="InterPro" id="IPR036390">
    <property type="entry name" value="WH_DNA-bd_sf"/>
</dbReference>
<evidence type="ECO:0000256" key="4">
    <source>
        <dbReference type="ARBA" id="ARBA00022691"/>
    </source>
</evidence>
<dbReference type="GO" id="GO:0008757">
    <property type="term" value="F:S-adenosylmethionine-dependent methyltransferase activity"/>
    <property type="evidence" value="ECO:0000318"/>
    <property type="project" value="GO_Central"/>
</dbReference>
<dbReference type="SUPFAM" id="SSF53335">
    <property type="entry name" value="S-adenosyl-L-methionine-dependent methyltransferases"/>
    <property type="match status" value="1"/>
</dbReference>
<dbReference type="FunFam" id="1.10.10.10:FF:000292">
    <property type="entry name" value="O-methyltransferase ZRP4"/>
    <property type="match status" value="1"/>
</dbReference>
<dbReference type="InterPro" id="IPR016461">
    <property type="entry name" value="COMT-like"/>
</dbReference>
<dbReference type="KEGG" id="sbi:8070662"/>
<dbReference type="PANTHER" id="PTHR11746">
    <property type="entry name" value="O-METHYLTRANSFERASE"/>
    <property type="match status" value="1"/>
</dbReference>
<dbReference type="Proteomes" id="UP000000768">
    <property type="component" value="Chromosome 5"/>
</dbReference>
<dbReference type="InterPro" id="IPR036388">
    <property type="entry name" value="WH-like_DNA-bd_sf"/>
</dbReference>
<dbReference type="OrthoDB" id="757282at2759"/>
<dbReference type="SMR" id="C5Y555"/>
<evidence type="ECO:0000256" key="6">
    <source>
        <dbReference type="PIRSR" id="PIRSR005739-1"/>
    </source>
</evidence>
<evidence type="ECO:0000313" key="9">
    <source>
        <dbReference type="EMBL" id="EES09313.1"/>
    </source>
</evidence>
<dbReference type="eggNOG" id="KOG3178">
    <property type="taxonomic scope" value="Eukaryota"/>
</dbReference>
<dbReference type="Pfam" id="PF00891">
    <property type="entry name" value="Methyltransf_2"/>
    <property type="match status" value="1"/>
</dbReference>
<sequence>MGSITEQQQCTDQQGLLDAQLELWHSTFAFIKSMAFKSALQLGIADAIHCHGGTATLTQIATKAALHPSKTPCLRRLMRVLTVAGIFSIAAKTSSDDDDDDDGGDHVYGLTPASRLLVGSSQNLTPTLSLILDNVFVSPFLDLGTWFEHELPAADLPLFELSHGKNVWDVVGHDPSMSQLFNAGMVADTSFLMDIAIRECGGVVFQGISSLVDVGGGHGAAAQAISVAFPGIQCTVMDLAHVVATAPACAGLSFVAGDMFEAIPPANAVFLKWIMHDWSDTECVTILRNCKKAIPPRDAGGKVIIVDTVVGAGPPNLKNRETQVMSDIFFMIVNGTERDEQEWRKIIFEAGFSDYKIIPVLGVRSIIELYP</sequence>
<dbReference type="Gene3D" id="3.40.50.150">
    <property type="entry name" value="Vaccinia Virus protein VP39"/>
    <property type="match status" value="1"/>
</dbReference>
<dbReference type="InParanoid" id="C5Y555"/>
<keyword evidence="4" id="KW-0949">S-adenosyl-L-methionine</keyword>
<dbReference type="SUPFAM" id="SSF46785">
    <property type="entry name" value="Winged helix' DNA-binding domain"/>
    <property type="match status" value="1"/>
</dbReference>
<keyword evidence="2" id="KW-0489">Methyltransferase</keyword>
<feature type="active site" description="Proton acceptor" evidence="6">
    <location>
        <position position="276"/>
    </location>
</feature>
<dbReference type="Gramene" id="EES09313">
    <property type="protein sequence ID" value="EES09313"/>
    <property type="gene ID" value="SORBI_3005G045600"/>
</dbReference>
<accession>C5Y555</accession>
<gene>
    <name evidence="9" type="ORF">SORBI_3005G045600</name>
</gene>
<organism evidence="9 10">
    <name type="scientific">Sorghum bicolor</name>
    <name type="common">Sorghum</name>
    <name type="synonym">Sorghum vulgare</name>
    <dbReference type="NCBI Taxonomy" id="4558"/>
    <lineage>
        <taxon>Eukaryota</taxon>
        <taxon>Viridiplantae</taxon>
        <taxon>Streptophyta</taxon>
        <taxon>Embryophyta</taxon>
        <taxon>Tracheophyta</taxon>
        <taxon>Spermatophyta</taxon>
        <taxon>Magnoliopsida</taxon>
        <taxon>Liliopsida</taxon>
        <taxon>Poales</taxon>
        <taxon>Poaceae</taxon>
        <taxon>PACMAD clade</taxon>
        <taxon>Panicoideae</taxon>
        <taxon>Andropogonodae</taxon>
        <taxon>Andropogoneae</taxon>
        <taxon>Sorghinae</taxon>
        <taxon>Sorghum</taxon>
    </lineage>
</organism>
<comment type="similarity">
    <text evidence="5">Belongs to the class I-like SAM-binding methyltransferase superfamily. Cation-independent O-methyltransferase family.</text>
</comment>
<dbReference type="AlphaFoldDB" id="C5Y555"/>
<evidence type="ECO:0000256" key="1">
    <source>
        <dbReference type="ARBA" id="ARBA00011738"/>
    </source>
</evidence>
<comment type="subunit">
    <text evidence="1">Homodimer.</text>
</comment>
<evidence type="ECO:0000256" key="2">
    <source>
        <dbReference type="ARBA" id="ARBA00022603"/>
    </source>
</evidence>
<keyword evidence="3" id="KW-0808">Transferase</keyword>
<evidence type="ECO:0000313" key="10">
    <source>
        <dbReference type="Proteomes" id="UP000000768"/>
    </source>
</evidence>
<dbReference type="Pfam" id="PF08100">
    <property type="entry name" value="Dimerisation"/>
    <property type="match status" value="1"/>
</dbReference>
<evidence type="ECO:0000256" key="3">
    <source>
        <dbReference type="ARBA" id="ARBA00022679"/>
    </source>
</evidence>
<dbReference type="GO" id="GO:0008171">
    <property type="term" value="F:O-methyltransferase activity"/>
    <property type="evidence" value="ECO:0000318"/>
    <property type="project" value="GO_Central"/>
</dbReference>
<dbReference type="GO" id="GO:0046983">
    <property type="term" value="F:protein dimerization activity"/>
    <property type="evidence" value="ECO:0007669"/>
    <property type="project" value="InterPro"/>
</dbReference>
<protein>
    <recommendedName>
        <fullName evidence="11">O-methyltransferase domain-containing protein</fullName>
    </recommendedName>
</protein>
<dbReference type="OMA" id="DWDDSKC"/>
<dbReference type="GO" id="GO:0032259">
    <property type="term" value="P:methylation"/>
    <property type="evidence" value="ECO:0000318"/>
    <property type="project" value="GO_Central"/>
</dbReference>
<evidence type="ECO:0008006" key="11">
    <source>
        <dbReference type="Google" id="ProtNLM"/>
    </source>
</evidence>
<evidence type="ECO:0000259" key="7">
    <source>
        <dbReference type="Pfam" id="PF00891"/>
    </source>
</evidence>
<evidence type="ECO:0000259" key="8">
    <source>
        <dbReference type="Pfam" id="PF08100"/>
    </source>
</evidence>
<dbReference type="PIRSF" id="PIRSF005739">
    <property type="entry name" value="O-mtase"/>
    <property type="match status" value="1"/>
</dbReference>
<dbReference type="GO" id="GO:0030187">
    <property type="term" value="P:melatonin biosynthetic process"/>
    <property type="evidence" value="ECO:0007669"/>
    <property type="project" value="UniProtKB-ARBA"/>
</dbReference>
<dbReference type="EMBL" id="CM000764">
    <property type="protein sequence ID" value="EES09313.1"/>
    <property type="molecule type" value="Genomic_DNA"/>
</dbReference>
<dbReference type="STRING" id="4558.C5Y555"/>
<name>C5Y555_SORBI</name>
<dbReference type="FunFam" id="3.40.50.150:FF:000057">
    <property type="entry name" value="O-methyltransferase ZRP4"/>
    <property type="match status" value="1"/>
</dbReference>
<dbReference type="Gene3D" id="1.10.10.10">
    <property type="entry name" value="Winged helix-like DNA-binding domain superfamily/Winged helix DNA-binding domain"/>
    <property type="match status" value="1"/>
</dbReference>
<evidence type="ECO:0000256" key="5">
    <source>
        <dbReference type="ARBA" id="ARBA00038277"/>
    </source>
</evidence>
<dbReference type="PROSITE" id="PS51683">
    <property type="entry name" value="SAM_OMT_II"/>
    <property type="match status" value="1"/>
</dbReference>